<evidence type="ECO:0000313" key="3">
    <source>
        <dbReference type="Proteomes" id="UP000596742"/>
    </source>
</evidence>
<keyword evidence="3" id="KW-1185">Reference proteome</keyword>
<evidence type="ECO:0000256" key="1">
    <source>
        <dbReference type="SAM" id="MobiDB-lite"/>
    </source>
</evidence>
<feature type="region of interest" description="Disordered" evidence="1">
    <location>
        <begin position="1"/>
        <end position="27"/>
    </location>
</feature>
<feature type="compositionally biased region" description="Basic and acidic residues" evidence="1">
    <location>
        <begin position="11"/>
        <end position="27"/>
    </location>
</feature>
<gene>
    <name evidence="2" type="ORF">MGAL_10B082379</name>
</gene>
<sequence>MAAGCNTQADTDEHFGQNIAREEKGSSNKKIEWFQNRLNDTCTMGWLYGLIPESLMLNSGMKILQGARKKGLRKSNAPKKD</sequence>
<protein>
    <submittedName>
        <fullName evidence="2">Uncharacterized protein</fullName>
    </submittedName>
</protein>
<comment type="caution">
    <text evidence="2">The sequence shown here is derived from an EMBL/GenBank/DDBJ whole genome shotgun (WGS) entry which is preliminary data.</text>
</comment>
<organism evidence="2 3">
    <name type="scientific">Mytilus galloprovincialis</name>
    <name type="common">Mediterranean mussel</name>
    <dbReference type="NCBI Taxonomy" id="29158"/>
    <lineage>
        <taxon>Eukaryota</taxon>
        <taxon>Metazoa</taxon>
        <taxon>Spiralia</taxon>
        <taxon>Lophotrochozoa</taxon>
        <taxon>Mollusca</taxon>
        <taxon>Bivalvia</taxon>
        <taxon>Autobranchia</taxon>
        <taxon>Pteriomorphia</taxon>
        <taxon>Mytilida</taxon>
        <taxon>Mytiloidea</taxon>
        <taxon>Mytilidae</taxon>
        <taxon>Mytilinae</taxon>
        <taxon>Mytilus</taxon>
    </lineage>
</organism>
<dbReference type="Proteomes" id="UP000596742">
    <property type="component" value="Unassembled WGS sequence"/>
</dbReference>
<dbReference type="EMBL" id="UYJE01002572">
    <property type="protein sequence ID" value="VDI11971.1"/>
    <property type="molecule type" value="Genomic_DNA"/>
</dbReference>
<accession>A0A8B6CYY8</accession>
<evidence type="ECO:0000313" key="2">
    <source>
        <dbReference type="EMBL" id="VDI11971.1"/>
    </source>
</evidence>
<name>A0A8B6CYY8_MYTGA</name>
<dbReference type="AlphaFoldDB" id="A0A8B6CYY8"/>
<reference evidence="2" key="1">
    <citation type="submission" date="2018-11" db="EMBL/GenBank/DDBJ databases">
        <authorList>
            <person name="Alioto T."/>
            <person name="Alioto T."/>
        </authorList>
    </citation>
    <scope>NUCLEOTIDE SEQUENCE</scope>
</reference>
<proteinExistence type="predicted"/>